<dbReference type="GO" id="GO:0003677">
    <property type="term" value="F:DNA binding"/>
    <property type="evidence" value="ECO:0007669"/>
    <property type="project" value="UniProtKB-KW"/>
</dbReference>
<sequence>MTSELNEKRKIVSSKHLANSEAWPLSEVELGLTVFYNAFTKWIVRCAAAAGCHDLSPVDVLTLHNIHNRDNIQRRIDICFMLNIEDTHTVNYSLKKLVKLSLITGTKRGKEMYYATTEQGNALCEEYRLIREECLISSMSGLKQNAEELSQMASVLRSLSGIYDQAARAAATL</sequence>
<dbReference type="InterPro" id="IPR014601">
    <property type="entry name" value="Trans_reg_MarR_HTH"/>
</dbReference>
<dbReference type="InterPro" id="IPR036390">
    <property type="entry name" value="WH_DNA-bd_sf"/>
</dbReference>
<evidence type="ECO:0000259" key="1">
    <source>
        <dbReference type="Pfam" id="PF13463"/>
    </source>
</evidence>
<dbReference type="RefSeq" id="WP_238107369.1">
    <property type="nucleotide sequence ID" value="NZ_JAQQPZ010000013.1"/>
</dbReference>
<proteinExistence type="predicted"/>
<accession>A0ABT5TSG9</accession>
<evidence type="ECO:0000313" key="3">
    <source>
        <dbReference type="Proteomes" id="UP001213691"/>
    </source>
</evidence>
<dbReference type="PIRSF" id="PIRSF036158">
    <property type="entry name" value="UCP036158_MarR"/>
    <property type="match status" value="1"/>
</dbReference>
<dbReference type="InterPro" id="IPR036388">
    <property type="entry name" value="WH-like_DNA-bd_sf"/>
</dbReference>
<keyword evidence="2" id="KW-0238">DNA-binding</keyword>
<dbReference type="Proteomes" id="UP001213691">
    <property type="component" value="Unassembled WGS sequence"/>
</dbReference>
<protein>
    <submittedName>
        <fullName evidence="2">Winged helix DNA-binding protein</fullName>
    </submittedName>
</protein>
<organism evidence="2 3">
    <name type="scientific">Shewanella metallivivens</name>
    <dbReference type="NCBI Taxonomy" id="2872342"/>
    <lineage>
        <taxon>Bacteria</taxon>
        <taxon>Pseudomonadati</taxon>
        <taxon>Pseudomonadota</taxon>
        <taxon>Gammaproteobacteria</taxon>
        <taxon>Alteromonadales</taxon>
        <taxon>Shewanellaceae</taxon>
        <taxon>Shewanella</taxon>
    </lineage>
</organism>
<reference evidence="2 3" key="1">
    <citation type="submission" date="2023-02" db="EMBL/GenBank/DDBJ databases">
        <title>Genome sequence of Shewanella metallivivens ER-Te-42B-Light, sp. nov., enriched from sulfide tube worms (Riftia pachyptila) isolated from Explorer Ridge in the Pacific Ocean.</title>
        <authorList>
            <person name="Maltman C."/>
            <person name="Kuzyk S.B."/>
            <person name="Kyndt J.A."/>
            <person name="Yurkov V."/>
        </authorList>
    </citation>
    <scope>NUCLEOTIDE SEQUENCE [LARGE SCALE GENOMIC DNA]</scope>
    <source>
        <strain evidence="2 3">ER-Te-42B-Light</strain>
    </source>
</reference>
<dbReference type="EMBL" id="JAQQPZ010000013">
    <property type="protein sequence ID" value="MDD8060645.1"/>
    <property type="molecule type" value="Genomic_DNA"/>
</dbReference>
<dbReference type="Gene3D" id="1.10.10.10">
    <property type="entry name" value="Winged helix-like DNA-binding domain superfamily/Winged helix DNA-binding domain"/>
    <property type="match status" value="1"/>
</dbReference>
<keyword evidence="3" id="KW-1185">Reference proteome</keyword>
<dbReference type="InterPro" id="IPR000835">
    <property type="entry name" value="HTH_MarR-typ"/>
</dbReference>
<gene>
    <name evidence="2" type="ORF">PQR79_16365</name>
</gene>
<feature type="domain" description="HTH marR-type" evidence="1">
    <location>
        <begin position="55"/>
        <end position="120"/>
    </location>
</feature>
<name>A0ABT5TSG9_9GAMM</name>
<comment type="caution">
    <text evidence="2">The sequence shown here is derived from an EMBL/GenBank/DDBJ whole genome shotgun (WGS) entry which is preliminary data.</text>
</comment>
<evidence type="ECO:0000313" key="2">
    <source>
        <dbReference type="EMBL" id="MDD8060645.1"/>
    </source>
</evidence>
<dbReference type="Pfam" id="PF13463">
    <property type="entry name" value="HTH_27"/>
    <property type="match status" value="1"/>
</dbReference>
<dbReference type="SUPFAM" id="SSF46785">
    <property type="entry name" value="Winged helix' DNA-binding domain"/>
    <property type="match status" value="1"/>
</dbReference>